<sequence length="379" mass="42193">MGDQYLCLDQVKVDGNLPPPPPSKAGAPKPNIPPPPPPPPPKFSQPPPPPPTIPSPKSHREKSKSKNRIDNRSSSRKESSEGMTPDSAFEEEGHRPMVRFIIAITNGLFLIVLLLWTLTLLTGFHMVEISFINDLTVLSKTTEYTMNTVEPAVSSQPSRAIVTLTIFLISLTGLVGNFAVFMYATNLKILQNSFGRLSASQSFAEAVLCAVFLGFYCPMVLFEKNTRILIALSYLFPCFTSIYMHLANDCLLPYVDFGWYFGVNTSANCDIIRFYVDFCKDFGVVAVIAVVDVVTIVMIKVTSPETGAVFAAELLLFFIVSRCQAHPVSIFLCTTVAWSLVHTIDPLVLILFNREFRNLLMKNPMRWSSNNSNNRVETR</sequence>
<keyword evidence="5" id="KW-1185">Reference proteome</keyword>
<feature type="compositionally biased region" description="Basic residues" evidence="1">
    <location>
        <begin position="57"/>
        <end position="66"/>
    </location>
</feature>
<dbReference type="HOGENOM" id="CLU_730045_0_0_1"/>
<feature type="compositionally biased region" description="Pro residues" evidence="1">
    <location>
        <begin position="30"/>
        <end position="54"/>
    </location>
</feature>
<evidence type="ECO:0000313" key="5">
    <source>
        <dbReference type="Proteomes" id="UP000008549"/>
    </source>
</evidence>
<gene>
    <name evidence="4 6" type="ORF">CBG06650</name>
    <name evidence="4" type="ORF">CBG_06650</name>
</gene>
<dbReference type="AlphaFoldDB" id="A8X2R8"/>
<keyword evidence="2" id="KW-1133">Transmembrane helix</keyword>
<keyword evidence="2" id="KW-0812">Transmembrane</keyword>
<dbReference type="RefSeq" id="XP_002647564.1">
    <property type="nucleotide sequence ID" value="XM_002647518.1"/>
</dbReference>
<evidence type="ECO:0000313" key="6">
    <source>
        <dbReference type="WormBase" id="CBG06650"/>
    </source>
</evidence>
<evidence type="ECO:0000256" key="1">
    <source>
        <dbReference type="SAM" id="MobiDB-lite"/>
    </source>
</evidence>
<dbReference type="PANTHER" id="PTHR23017">
    <property type="entry name" value="SERPENTINE RECEPTOR, CLASS X"/>
    <property type="match status" value="1"/>
</dbReference>
<dbReference type="CTD" id="8589562"/>
<feature type="transmembrane region" description="Helical" evidence="2">
    <location>
        <begin position="160"/>
        <end position="183"/>
    </location>
</feature>
<evidence type="ECO:0000313" key="4">
    <source>
        <dbReference type="EMBL" id="CAP26928.1"/>
    </source>
</evidence>
<feature type="transmembrane region" description="Helical" evidence="2">
    <location>
        <begin position="282"/>
        <end position="299"/>
    </location>
</feature>
<reference evidence="4 5" key="2">
    <citation type="journal article" date="2011" name="PLoS Genet.">
        <title>Caenorhabditis briggsae recombinant inbred line genotypes reveal inter-strain incompatibility and the evolution of recombination.</title>
        <authorList>
            <person name="Ross J.A."/>
            <person name="Koboldt D.C."/>
            <person name="Staisch J.E."/>
            <person name="Chamberlin H.M."/>
            <person name="Gupta B.P."/>
            <person name="Miller R.D."/>
            <person name="Baird S.E."/>
            <person name="Haag E.S."/>
        </authorList>
    </citation>
    <scope>NUCLEOTIDE SEQUENCE [LARGE SCALE GENOMIC DNA]</scope>
    <source>
        <strain evidence="4 5">AF16</strain>
    </source>
</reference>
<dbReference type="Pfam" id="PF10328">
    <property type="entry name" value="7TM_GPCR_Srx"/>
    <property type="match status" value="3"/>
</dbReference>
<feature type="region of interest" description="Disordered" evidence="1">
    <location>
        <begin position="1"/>
        <end position="90"/>
    </location>
</feature>
<evidence type="ECO:0000256" key="2">
    <source>
        <dbReference type="SAM" id="Phobius"/>
    </source>
</evidence>
<feature type="compositionally biased region" description="Basic and acidic residues" evidence="1">
    <location>
        <begin position="67"/>
        <end position="80"/>
    </location>
</feature>
<feature type="domain" description="7TM GPCR serpentine receptor class x (Srx)" evidence="3">
    <location>
        <begin position="167"/>
        <end position="223"/>
    </location>
</feature>
<dbReference type="KEGG" id="cbr:CBG_06650"/>
<feature type="transmembrane region" description="Helical" evidence="2">
    <location>
        <begin position="328"/>
        <end position="352"/>
    </location>
</feature>
<feature type="transmembrane region" description="Helical" evidence="2">
    <location>
        <begin position="306"/>
        <end position="322"/>
    </location>
</feature>
<feature type="transmembrane region" description="Helical" evidence="2">
    <location>
        <begin position="203"/>
        <end position="222"/>
    </location>
</feature>
<feature type="transmembrane region" description="Helical" evidence="2">
    <location>
        <begin position="100"/>
        <end position="121"/>
    </location>
</feature>
<dbReference type="InParanoid" id="A8X2R8"/>
<feature type="domain" description="7TM GPCR serpentine receptor class x (Srx)" evidence="3">
    <location>
        <begin position="224"/>
        <end position="303"/>
    </location>
</feature>
<dbReference type="SUPFAM" id="SSF81321">
    <property type="entry name" value="Family A G protein-coupled receptor-like"/>
    <property type="match status" value="1"/>
</dbReference>
<dbReference type="InterPro" id="IPR019430">
    <property type="entry name" value="7TM_GPCR_serpentine_rcpt_Srx"/>
</dbReference>
<keyword evidence="2" id="KW-0472">Membrane</keyword>
<evidence type="ECO:0000259" key="3">
    <source>
        <dbReference type="Pfam" id="PF10328"/>
    </source>
</evidence>
<protein>
    <submittedName>
        <fullName evidence="4">Protein CBG06650</fullName>
    </submittedName>
</protein>
<dbReference type="Proteomes" id="UP000008549">
    <property type="component" value="Unassembled WGS sequence"/>
</dbReference>
<feature type="transmembrane region" description="Helical" evidence="2">
    <location>
        <begin position="228"/>
        <end position="246"/>
    </location>
</feature>
<dbReference type="eggNOG" id="ENOG502TGE5">
    <property type="taxonomic scope" value="Eukaryota"/>
</dbReference>
<dbReference type="WormBase" id="CBG06650">
    <property type="protein sequence ID" value="CBP49319"/>
    <property type="gene ID" value="WBGene00028895"/>
</dbReference>
<feature type="domain" description="7TM GPCR serpentine receptor class x (Srx)" evidence="3">
    <location>
        <begin position="307"/>
        <end position="353"/>
    </location>
</feature>
<proteinExistence type="predicted"/>
<name>A8X2R8_CAEBR</name>
<dbReference type="SUPFAM" id="SSF101447">
    <property type="entry name" value="Formin homology 2 domain (FH2 domain)"/>
    <property type="match status" value="1"/>
</dbReference>
<dbReference type="EMBL" id="HE601320">
    <property type="protein sequence ID" value="CAP26928.1"/>
    <property type="molecule type" value="Genomic_DNA"/>
</dbReference>
<organism evidence="4 5">
    <name type="scientific">Caenorhabditis briggsae</name>
    <dbReference type="NCBI Taxonomy" id="6238"/>
    <lineage>
        <taxon>Eukaryota</taxon>
        <taxon>Metazoa</taxon>
        <taxon>Ecdysozoa</taxon>
        <taxon>Nematoda</taxon>
        <taxon>Chromadorea</taxon>
        <taxon>Rhabditida</taxon>
        <taxon>Rhabditina</taxon>
        <taxon>Rhabditomorpha</taxon>
        <taxon>Rhabditoidea</taxon>
        <taxon>Rhabditidae</taxon>
        <taxon>Peloderinae</taxon>
        <taxon>Caenorhabditis</taxon>
    </lineage>
</organism>
<reference evidence="4 5" key="1">
    <citation type="journal article" date="2003" name="PLoS Biol.">
        <title>The genome sequence of Caenorhabditis briggsae: a platform for comparative genomics.</title>
        <authorList>
            <person name="Stein L.D."/>
            <person name="Bao Z."/>
            <person name="Blasiar D."/>
            <person name="Blumenthal T."/>
            <person name="Brent M.R."/>
            <person name="Chen N."/>
            <person name="Chinwalla A."/>
            <person name="Clarke L."/>
            <person name="Clee C."/>
            <person name="Coghlan A."/>
            <person name="Coulson A."/>
            <person name="D'Eustachio P."/>
            <person name="Fitch D.H."/>
            <person name="Fulton L.A."/>
            <person name="Fulton R.E."/>
            <person name="Griffiths-Jones S."/>
            <person name="Harris T.W."/>
            <person name="Hillier L.W."/>
            <person name="Kamath R."/>
            <person name="Kuwabara P.E."/>
            <person name="Mardis E.R."/>
            <person name="Marra M.A."/>
            <person name="Miner T.L."/>
            <person name="Minx P."/>
            <person name="Mullikin J.C."/>
            <person name="Plumb R.W."/>
            <person name="Rogers J."/>
            <person name="Schein J.E."/>
            <person name="Sohrmann M."/>
            <person name="Spieth J."/>
            <person name="Stajich J.E."/>
            <person name="Wei C."/>
            <person name="Willey D."/>
            <person name="Wilson R.K."/>
            <person name="Durbin R."/>
            <person name="Waterston R.H."/>
        </authorList>
    </citation>
    <scope>NUCLEOTIDE SEQUENCE [LARGE SCALE GENOMIC DNA]</scope>
    <source>
        <strain evidence="4 5">AF16</strain>
    </source>
</reference>
<dbReference type="PANTHER" id="PTHR23017:SF19">
    <property type="entry name" value="7TM GPCR SERPENTINE RECEPTOR CLASS X (SRX) DOMAIN-CONTAINING PROTEIN"/>
    <property type="match status" value="1"/>
</dbReference>
<accession>A8X2R8</accession>
<dbReference type="GeneID" id="8589562"/>